<evidence type="ECO:0000313" key="2">
    <source>
        <dbReference type="Proteomes" id="UP000265520"/>
    </source>
</evidence>
<reference evidence="1 2" key="1">
    <citation type="journal article" date="2018" name="Front. Plant Sci.">
        <title>Red Clover (Trifolium pratense) and Zigzag Clover (T. medium) - A Picture of Genomic Similarities and Differences.</title>
        <authorList>
            <person name="Dluhosova J."/>
            <person name="Istvanek J."/>
            <person name="Nedelnik J."/>
            <person name="Repkova J."/>
        </authorList>
    </citation>
    <scope>NUCLEOTIDE SEQUENCE [LARGE SCALE GENOMIC DNA]</scope>
    <source>
        <strain evidence="2">cv. 10/8</strain>
        <tissue evidence="1">Leaf</tissue>
    </source>
</reference>
<organism evidence="1 2">
    <name type="scientific">Trifolium medium</name>
    <dbReference type="NCBI Taxonomy" id="97028"/>
    <lineage>
        <taxon>Eukaryota</taxon>
        <taxon>Viridiplantae</taxon>
        <taxon>Streptophyta</taxon>
        <taxon>Embryophyta</taxon>
        <taxon>Tracheophyta</taxon>
        <taxon>Spermatophyta</taxon>
        <taxon>Magnoliopsida</taxon>
        <taxon>eudicotyledons</taxon>
        <taxon>Gunneridae</taxon>
        <taxon>Pentapetalae</taxon>
        <taxon>rosids</taxon>
        <taxon>fabids</taxon>
        <taxon>Fabales</taxon>
        <taxon>Fabaceae</taxon>
        <taxon>Papilionoideae</taxon>
        <taxon>50 kb inversion clade</taxon>
        <taxon>NPAAA clade</taxon>
        <taxon>Hologalegina</taxon>
        <taxon>IRL clade</taxon>
        <taxon>Trifolieae</taxon>
        <taxon>Trifolium</taxon>
    </lineage>
</organism>
<evidence type="ECO:0000313" key="1">
    <source>
        <dbReference type="EMBL" id="MCI92612.1"/>
    </source>
</evidence>
<comment type="caution">
    <text evidence="1">The sequence shown here is derived from an EMBL/GenBank/DDBJ whole genome shotgun (WGS) entry which is preliminary data.</text>
</comment>
<keyword evidence="2" id="KW-1185">Reference proteome</keyword>
<proteinExistence type="predicted"/>
<name>A0A392VYQ4_9FABA</name>
<dbReference type="Proteomes" id="UP000265520">
    <property type="component" value="Unassembled WGS sequence"/>
</dbReference>
<accession>A0A392VYQ4</accession>
<dbReference type="EMBL" id="LXQA011305713">
    <property type="protein sequence ID" value="MCI92612.1"/>
    <property type="molecule type" value="Genomic_DNA"/>
</dbReference>
<dbReference type="AlphaFoldDB" id="A0A392VYQ4"/>
<sequence length="22" mass="2247">MASSKALGAEFGQLLPAVTRAQ</sequence>
<feature type="non-terminal residue" evidence="1">
    <location>
        <position position="22"/>
    </location>
</feature>
<protein>
    <submittedName>
        <fullName evidence="1">Uncharacterized protein</fullName>
    </submittedName>
</protein>